<protein>
    <submittedName>
        <fullName evidence="1">Uncharacterized protein</fullName>
    </submittedName>
</protein>
<name>A0A7M3UNZ3_POV01</name>
<reference evidence="1" key="1">
    <citation type="submission" date="2020-06" db="EMBL/GenBank/DDBJ databases">
        <title>Lateral gene transfer of anion-conducting channel rhodopsins between green algae and giant viruses.</title>
        <authorList>
            <person name="Rozenberg A."/>
            <person name="Oppermann J."/>
            <person name="Wietek J."/>
            <person name="Fernandez Lahore R.G."/>
            <person name="Sandaa R.-A."/>
            <person name="Bratbak G."/>
            <person name="Hegemann P."/>
            <person name="Beja O."/>
        </authorList>
    </citation>
    <scope>NUCLEOTIDE SEQUENCE</scope>
    <source>
        <strain evidence="1">01B</strain>
    </source>
</reference>
<accession>A0A7M3UNZ3</accession>
<evidence type="ECO:0000313" key="1">
    <source>
        <dbReference type="EMBL" id="QOI90442.1"/>
    </source>
</evidence>
<organismHost>
    <name type="scientific">Pyramimonas plurioculata</name>
    <dbReference type="NCBI Taxonomy" id="36893"/>
</organismHost>
<sequence>MRFVAVLLVIGVIFLIATLILTMKQKLQMTETFNDVQRQLKFFVLQHDKRNNITYTINNINNCTRVGYLDESHKDIFENIYKMTNNDDSSMRFNYIKLINPRIEDVDILLYVNDAIYLKDYKIINYFTNDLYMRQKYFRYSKFVVYNDTGTSTMVLLLNGGSQNVFDSTNNVFLEQKESVSSEYNFVIEHNINGNYHEADLTTNIIILYQNKLANLEVRVGDTILMKNQSHTFINGVYVVTKVNNFIHMKRENIKLLPANEVCIDENLTELPEYTNKYSCEHANDAFGNKKITNATWDARCQRNIQCPFYNDNGQYLGNCEPGGMCMMPHNVKQISFTKYKTY</sequence>
<gene>
    <name evidence="1" type="ORF">HWQ62_00306</name>
</gene>
<dbReference type="EMBL" id="MT663537">
    <property type="protein sequence ID" value="QOI90442.1"/>
    <property type="molecule type" value="Genomic_DNA"/>
</dbReference>
<organism evidence="1">
    <name type="scientific">Pyramimonas orientalis virus</name>
    <name type="common">PoV01</name>
    <dbReference type="NCBI Taxonomy" id="455367"/>
    <lineage>
        <taxon>Viruses</taxon>
        <taxon>Varidnaviria</taxon>
        <taxon>Bamfordvirae</taxon>
        <taxon>Nucleocytoviricota</taxon>
        <taxon>Megaviricetes</taxon>
        <taxon>Imitervirales</taxon>
        <taxon>Allomimiviridae</taxon>
        <taxon>Heliosvirus</taxon>
        <taxon>Heliosvirus raunefjordenense</taxon>
    </lineage>
</organism>
<proteinExistence type="predicted"/>